<dbReference type="Gene3D" id="3.40.309.10">
    <property type="entry name" value="Aldehyde Dehydrogenase, Chain A, domain 2"/>
    <property type="match status" value="1"/>
</dbReference>
<reference evidence="4 5" key="1">
    <citation type="submission" date="2024-05" db="EMBL/GenBank/DDBJ databases">
        <title>A draft genome resource for the thread blight pathogen Marasmius tenuissimus strain MS-2.</title>
        <authorList>
            <person name="Yulfo-Soto G.E."/>
            <person name="Baruah I.K."/>
            <person name="Amoako-Attah I."/>
            <person name="Bukari Y."/>
            <person name="Meinhardt L.W."/>
            <person name="Bailey B.A."/>
            <person name="Cohen S.P."/>
        </authorList>
    </citation>
    <scope>NUCLEOTIDE SEQUENCE [LARGE SCALE GENOMIC DNA]</scope>
    <source>
        <strain evidence="4 5">MS-2</strain>
    </source>
</reference>
<dbReference type="PANTHER" id="PTHR43570:SF16">
    <property type="entry name" value="ALDEHYDE DEHYDROGENASE TYPE III, ISOFORM Q"/>
    <property type="match status" value="1"/>
</dbReference>
<evidence type="ECO:0000313" key="4">
    <source>
        <dbReference type="EMBL" id="KAL0058728.1"/>
    </source>
</evidence>
<dbReference type="InterPro" id="IPR016162">
    <property type="entry name" value="Ald_DH_N"/>
</dbReference>
<dbReference type="InterPro" id="IPR016161">
    <property type="entry name" value="Ald_DH/histidinol_DH"/>
</dbReference>
<accession>A0ABR2ZD88</accession>
<evidence type="ECO:0000259" key="3">
    <source>
        <dbReference type="Pfam" id="PF00171"/>
    </source>
</evidence>
<comment type="similarity">
    <text evidence="1">Belongs to the aldehyde dehydrogenase family.</text>
</comment>
<keyword evidence="2" id="KW-0560">Oxidoreductase</keyword>
<organism evidence="4 5">
    <name type="scientific">Marasmius tenuissimus</name>
    <dbReference type="NCBI Taxonomy" id="585030"/>
    <lineage>
        <taxon>Eukaryota</taxon>
        <taxon>Fungi</taxon>
        <taxon>Dikarya</taxon>
        <taxon>Basidiomycota</taxon>
        <taxon>Agaricomycotina</taxon>
        <taxon>Agaricomycetes</taxon>
        <taxon>Agaricomycetidae</taxon>
        <taxon>Agaricales</taxon>
        <taxon>Marasmiineae</taxon>
        <taxon>Marasmiaceae</taxon>
        <taxon>Marasmius</taxon>
    </lineage>
</organism>
<dbReference type="PANTHER" id="PTHR43570">
    <property type="entry name" value="ALDEHYDE DEHYDROGENASE"/>
    <property type="match status" value="1"/>
</dbReference>
<evidence type="ECO:0000256" key="1">
    <source>
        <dbReference type="ARBA" id="ARBA00009986"/>
    </source>
</evidence>
<gene>
    <name evidence="4" type="ORF">AAF712_014568</name>
</gene>
<dbReference type="EMBL" id="JBBXMP010000280">
    <property type="protein sequence ID" value="KAL0058728.1"/>
    <property type="molecule type" value="Genomic_DNA"/>
</dbReference>
<comment type="caution">
    <text evidence="4">The sequence shown here is derived from an EMBL/GenBank/DDBJ whole genome shotgun (WGS) entry which is preliminary data.</text>
</comment>
<proteinExistence type="inferred from homology"/>
<evidence type="ECO:0000313" key="5">
    <source>
        <dbReference type="Proteomes" id="UP001437256"/>
    </source>
</evidence>
<dbReference type="InterPro" id="IPR015590">
    <property type="entry name" value="Aldehyde_DH_dom"/>
</dbReference>
<protein>
    <recommendedName>
        <fullName evidence="3">Aldehyde dehydrogenase domain-containing protein</fullName>
    </recommendedName>
</protein>
<name>A0ABR2ZD88_9AGAR</name>
<dbReference type="SUPFAM" id="SSF53720">
    <property type="entry name" value="ALDH-like"/>
    <property type="match status" value="1"/>
</dbReference>
<evidence type="ECO:0000256" key="2">
    <source>
        <dbReference type="ARBA" id="ARBA00023002"/>
    </source>
</evidence>
<sequence length="450" mass="49570">MHADLVHSFTQHSSFANHGKLTCIRSRKRQLLALARMIQENEESILQNEIGRPQFETQVYEIAATLKEVHQTFKGLEKWARGGKKRGKGVVLIVPHSSYPLYTSFVPLASAIAAGNCAVLHIPSGHGWMAELVGRYMDPDVVRAVETPLETLLPLTWAHIHFTGTRHLGKMIACAAARHLTPTTLHLAGKSPVFLDSTSMSTRSLVRAARKILWAKSVNAGQTIGVPDWVFVLGGEEERVVQAFQSAHAKLFPNGSPPPAAFTRLVDTEAFDHVASFLSRTKGQIAIGGETVREKRYVAPTVVRGVPLSDVLLQNDEGMMAPIIPIVPVERWEDAVESLEREEVRTMYVFSRDRAFRKRVLQTTKSTNVVINQTFIHFSVGQAGFDEFSHCRGVLGSHTHSGGRGSGLGFHRILPTPLRYPYPPYSDAKLGLAKIATFGSLGGPRFPAHV</sequence>
<dbReference type="InterPro" id="IPR016163">
    <property type="entry name" value="Ald_DH_C"/>
</dbReference>
<keyword evidence="5" id="KW-1185">Reference proteome</keyword>
<dbReference type="InterPro" id="IPR012394">
    <property type="entry name" value="Aldehyde_DH_NAD(P)"/>
</dbReference>
<feature type="domain" description="Aldehyde dehydrogenase" evidence="3">
    <location>
        <begin position="22"/>
        <end position="374"/>
    </location>
</feature>
<dbReference type="Proteomes" id="UP001437256">
    <property type="component" value="Unassembled WGS sequence"/>
</dbReference>
<dbReference type="Pfam" id="PF00171">
    <property type="entry name" value="Aldedh"/>
    <property type="match status" value="1"/>
</dbReference>
<dbReference type="Gene3D" id="3.40.605.10">
    <property type="entry name" value="Aldehyde Dehydrogenase, Chain A, domain 1"/>
    <property type="match status" value="1"/>
</dbReference>